<gene>
    <name evidence="1" type="ORF">Anas_11130</name>
</gene>
<evidence type="ECO:0000313" key="1">
    <source>
        <dbReference type="EMBL" id="KAB7502988.1"/>
    </source>
</evidence>
<dbReference type="EMBL" id="SEYY01006130">
    <property type="protein sequence ID" value="KAB7502988.1"/>
    <property type="molecule type" value="Genomic_DNA"/>
</dbReference>
<organism evidence="1 2">
    <name type="scientific">Armadillidium nasatum</name>
    <dbReference type="NCBI Taxonomy" id="96803"/>
    <lineage>
        <taxon>Eukaryota</taxon>
        <taxon>Metazoa</taxon>
        <taxon>Ecdysozoa</taxon>
        <taxon>Arthropoda</taxon>
        <taxon>Crustacea</taxon>
        <taxon>Multicrustacea</taxon>
        <taxon>Malacostraca</taxon>
        <taxon>Eumalacostraca</taxon>
        <taxon>Peracarida</taxon>
        <taxon>Isopoda</taxon>
        <taxon>Oniscidea</taxon>
        <taxon>Crinocheta</taxon>
        <taxon>Armadillidiidae</taxon>
        <taxon>Armadillidium</taxon>
    </lineage>
</organism>
<dbReference type="AlphaFoldDB" id="A0A5N5TA91"/>
<proteinExistence type="predicted"/>
<evidence type="ECO:0000313" key="2">
    <source>
        <dbReference type="Proteomes" id="UP000326759"/>
    </source>
</evidence>
<reference evidence="1 2" key="1">
    <citation type="journal article" date="2019" name="PLoS Biol.">
        <title>Sex chromosomes control vertical transmission of feminizing Wolbachia symbionts in an isopod.</title>
        <authorList>
            <person name="Becking T."/>
            <person name="Chebbi M.A."/>
            <person name="Giraud I."/>
            <person name="Moumen B."/>
            <person name="Laverre T."/>
            <person name="Caubet Y."/>
            <person name="Peccoud J."/>
            <person name="Gilbert C."/>
            <person name="Cordaux R."/>
        </authorList>
    </citation>
    <scope>NUCLEOTIDE SEQUENCE [LARGE SCALE GENOMIC DNA]</scope>
    <source>
        <strain evidence="1">ANa2</strain>
        <tissue evidence="1">Whole body excluding digestive tract and cuticle</tissue>
    </source>
</reference>
<accession>A0A5N5TA91</accession>
<keyword evidence="2" id="KW-1185">Reference proteome</keyword>
<sequence>MSAFDYIENDYAVLEIIFFISNVDISIFIPNEYKIYVRPGRIGDLIHPGRCPLRNGGFSMFMQLRRCVNDAGLGSVI</sequence>
<name>A0A5N5TA91_9CRUS</name>
<comment type="caution">
    <text evidence="1">The sequence shown here is derived from an EMBL/GenBank/DDBJ whole genome shotgun (WGS) entry which is preliminary data.</text>
</comment>
<dbReference type="Proteomes" id="UP000326759">
    <property type="component" value="Unassembled WGS sequence"/>
</dbReference>
<protein>
    <submittedName>
        <fullName evidence="1">Uncharacterized protein</fullName>
    </submittedName>
</protein>